<gene>
    <name evidence="1" type="ORF">HMPREF9498_00051</name>
</gene>
<dbReference type="EMBL" id="AEBR01000003">
    <property type="protein sequence ID" value="EFM84306.1"/>
    <property type="molecule type" value="Genomic_DNA"/>
</dbReference>
<evidence type="ECO:0000313" key="2">
    <source>
        <dbReference type="Proteomes" id="UP000004846"/>
    </source>
</evidence>
<dbReference type="RefSeq" id="WP_002401933.1">
    <property type="nucleotide sequence ID" value="NZ_GL454409.1"/>
</dbReference>
<protein>
    <submittedName>
        <fullName evidence="1">Uncharacterized protein</fullName>
    </submittedName>
</protein>
<dbReference type="Proteomes" id="UP000004846">
    <property type="component" value="Unassembled WGS sequence"/>
</dbReference>
<reference evidence="1 2" key="1">
    <citation type="submission" date="2010-07" db="EMBL/GenBank/DDBJ databases">
        <authorList>
            <person name="Sid Ahmed O."/>
        </authorList>
    </citation>
    <scope>NUCLEOTIDE SEQUENCE [LARGE SCALE GENOMIC DNA]</scope>
    <source>
        <strain evidence="1 2">TX4248</strain>
    </source>
</reference>
<proteinExistence type="predicted"/>
<organism evidence="1 2">
    <name type="scientific">Enterococcus faecalis TX4248</name>
    <dbReference type="NCBI Taxonomy" id="749495"/>
    <lineage>
        <taxon>Bacteria</taxon>
        <taxon>Bacillati</taxon>
        <taxon>Bacillota</taxon>
        <taxon>Bacilli</taxon>
        <taxon>Lactobacillales</taxon>
        <taxon>Enterococcaceae</taxon>
        <taxon>Enterococcus</taxon>
    </lineage>
</organism>
<sequence>MSDYYWNEYKNVLLDEAYLIDTLKYQQRVVNKQVEENNLDELSDVLGLYNVKYSDIRLAVYPFDELPVFIKTLVSDLQKNYASFIYKVSMPILAITKKIGNVNTGCYSFDFKNNFLILYETDVTKIREIVNDKLVLAFFLNIEDAICLYKKKAYTNGIKEIGYVSKSSQLAISKEKNIIINEMLVPEQQLTNGLGINLRKCLLMEALILEVLTNDIHE</sequence>
<accession>A0A125WAU2</accession>
<dbReference type="AlphaFoldDB" id="A0A125WAU2"/>
<comment type="caution">
    <text evidence="1">The sequence shown here is derived from an EMBL/GenBank/DDBJ whole genome shotgun (WGS) entry which is preliminary data.</text>
</comment>
<evidence type="ECO:0000313" key="1">
    <source>
        <dbReference type="EMBL" id="EFM84306.1"/>
    </source>
</evidence>
<dbReference type="HOGENOM" id="CLU_113656_0_0_9"/>
<name>A0A125WAU2_ENTFL</name>